<dbReference type="Proteomes" id="UP000184474">
    <property type="component" value="Unassembled WGS sequence"/>
</dbReference>
<organism evidence="1 2">
    <name type="scientific">Reichenbachiella agariperforans</name>
    <dbReference type="NCBI Taxonomy" id="156994"/>
    <lineage>
        <taxon>Bacteria</taxon>
        <taxon>Pseudomonadati</taxon>
        <taxon>Bacteroidota</taxon>
        <taxon>Cytophagia</taxon>
        <taxon>Cytophagales</taxon>
        <taxon>Reichenbachiellaceae</taxon>
        <taxon>Reichenbachiella</taxon>
    </lineage>
</organism>
<evidence type="ECO:0000313" key="2">
    <source>
        <dbReference type="Proteomes" id="UP000184474"/>
    </source>
</evidence>
<name>A0A1M6NFV0_REIAG</name>
<evidence type="ECO:0000313" key="1">
    <source>
        <dbReference type="EMBL" id="SHJ94549.1"/>
    </source>
</evidence>
<reference evidence="2" key="1">
    <citation type="submission" date="2016-11" db="EMBL/GenBank/DDBJ databases">
        <authorList>
            <person name="Varghese N."/>
            <person name="Submissions S."/>
        </authorList>
    </citation>
    <scope>NUCLEOTIDE SEQUENCE [LARGE SCALE GENOMIC DNA]</scope>
    <source>
        <strain evidence="2">DSM 26134</strain>
    </source>
</reference>
<keyword evidence="2" id="KW-1185">Reference proteome</keyword>
<gene>
    <name evidence="1" type="ORF">SAMN04488028_102241</name>
</gene>
<dbReference type="AlphaFoldDB" id="A0A1M6NFV0"/>
<proteinExistence type="predicted"/>
<dbReference type="STRING" id="156994.SAMN04488028_102241"/>
<dbReference type="EMBL" id="FRAA01000002">
    <property type="protein sequence ID" value="SHJ94549.1"/>
    <property type="molecule type" value="Genomic_DNA"/>
</dbReference>
<accession>A0A1M6NFV0</accession>
<protein>
    <submittedName>
        <fullName evidence="1">Uncharacterized protein</fullName>
    </submittedName>
</protein>
<sequence>MKSLNLKSSLNIPIEAKKKYYKWGLFENKTVAESVTILELMAAHISYDKFVYSYNQMTVKK</sequence>